<dbReference type="PROSITE" id="PS51708">
    <property type="entry name" value="CHAD"/>
    <property type="match status" value="1"/>
</dbReference>
<organism evidence="2 3">
    <name type="scientific">Lysobacter arvi</name>
    <dbReference type="NCBI Taxonomy" id="3038776"/>
    <lineage>
        <taxon>Bacteria</taxon>
        <taxon>Pseudomonadati</taxon>
        <taxon>Pseudomonadota</taxon>
        <taxon>Gammaproteobacteria</taxon>
        <taxon>Lysobacterales</taxon>
        <taxon>Lysobacteraceae</taxon>
        <taxon>Lysobacter</taxon>
    </lineage>
</organism>
<evidence type="ECO:0000313" key="3">
    <source>
        <dbReference type="Proteomes" id="UP001233535"/>
    </source>
</evidence>
<gene>
    <name evidence="2" type="ORF">P8609_16530</name>
</gene>
<sequence>MGSETGNDKAIAPPAPGPALGAYVRGELDRAHAALGDPDLHEGVHQARKTIRRARAVLALGDGLLGPGAGLIDRELRALNAGLSGLRDAHALVEVIDRLLRRERGDDARQVLHRARAAAVDARTRTADAATRSDPGLASRRAMLDVLRAALAGLDWSRPTPAGLRMAVADSDLASHEARLRAYEGDDDDWHRWRRRARRAAHQRRALEAIGLPVPGDSDRFDPRTTHRLGQMQDLSLLLDHCRRDSPFSKDDRVALRARARPALRRARRRIARRGAQPRDACTSD</sequence>
<proteinExistence type="predicted"/>
<evidence type="ECO:0000313" key="2">
    <source>
        <dbReference type="EMBL" id="MDR0184572.1"/>
    </source>
</evidence>
<dbReference type="InterPro" id="IPR007899">
    <property type="entry name" value="CHAD_dom"/>
</dbReference>
<dbReference type="Proteomes" id="UP001233535">
    <property type="component" value="Unassembled WGS sequence"/>
</dbReference>
<accession>A0ABU1CHZ6</accession>
<dbReference type="RefSeq" id="WP_309263686.1">
    <property type="nucleotide sequence ID" value="NZ_JARUHG010000006.1"/>
</dbReference>
<feature type="domain" description="CHAD" evidence="1">
    <location>
        <begin position="13"/>
        <end position="281"/>
    </location>
</feature>
<name>A0ABU1CHZ6_9GAMM</name>
<keyword evidence="3" id="KW-1185">Reference proteome</keyword>
<comment type="caution">
    <text evidence="2">The sequence shown here is derived from an EMBL/GenBank/DDBJ whole genome shotgun (WGS) entry which is preliminary data.</text>
</comment>
<evidence type="ECO:0000259" key="1">
    <source>
        <dbReference type="PROSITE" id="PS51708"/>
    </source>
</evidence>
<reference evidence="2 3" key="1">
    <citation type="submission" date="2023-04" db="EMBL/GenBank/DDBJ databases">
        <title>Lysobacter sp. strain UC isolated from soil sample.</title>
        <authorList>
            <person name="Choksket S."/>
            <person name="Harshvardhan F."/>
            <person name="Rana R."/>
            <person name="Patil P.B."/>
            <person name="Korpole S."/>
        </authorList>
    </citation>
    <scope>NUCLEOTIDE SEQUENCE [LARGE SCALE GENOMIC DNA]</scope>
    <source>
        <strain evidence="2 3">UC</strain>
    </source>
</reference>
<dbReference type="InterPro" id="IPR038186">
    <property type="entry name" value="CHAD_dom_sf"/>
</dbReference>
<protein>
    <submittedName>
        <fullName evidence="2">CHAD domain-containing protein</fullName>
    </submittedName>
</protein>
<dbReference type="SMART" id="SM00880">
    <property type="entry name" value="CHAD"/>
    <property type="match status" value="1"/>
</dbReference>
<dbReference type="Pfam" id="PF05235">
    <property type="entry name" value="CHAD"/>
    <property type="match status" value="1"/>
</dbReference>
<dbReference type="Gene3D" id="1.40.20.10">
    <property type="entry name" value="CHAD domain"/>
    <property type="match status" value="1"/>
</dbReference>
<dbReference type="EMBL" id="JARUHG010000006">
    <property type="protein sequence ID" value="MDR0184572.1"/>
    <property type="molecule type" value="Genomic_DNA"/>
</dbReference>